<dbReference type="InterPro" id="IPR008713">
    <property type="entry name" value="Phage_lambda_NinG"/>
</dbReference>
<dbReference type="EMBL" id="UGLW01000003">
    <property type="protein sequence ID" value="STV05254.1"/>
    <property type="molecule type" value="Genomic_DNA"/>
</dbReference>
<reference evidence="1 2" key="1">
    <citation type="submission" date="2018-06" db="EMBL/GenBank/DDBJ databases">
        <authorList>
            <consortium name="Pathogen Informatics"/>
            <person name="Doyle S."/>
        </authorList>
    </citation>
    <scope>NUCLEOTIDE SEQUENCE [LARGE SCALE GENOMIC DNA]</scope>
    <source>
        <strain evidence="1 2">NCTC10313</strain>
    </source>
</reference>
<evidence type="ECO:0000313" key="1">
    <source>
        <dbReference type="EMBL" id="STV05254.1"/>
    </source>
</evidence>
<dbReference type="AlphaFoldDB" id="A0A378ABS1"/>
<gene>
    <name evidence="1" type="ORF">NCTC10313_05410</name>
</gene>
<proteinExistence type="predicted"/>
<evidence type="ECO:0000313" key="2">
    <source>
        <dbReference type="Proteomes" id="UP000254487"/>
    </source>
</evidence>
<sequence length="95" mass="10315">MAASGDCGHFKTVGAYPELRFEERNAHKQCKSCNAGAGKYTAKEATVAQQYEAGLIARYGQEYVDWLNGPHEMNQLTAGKTLFVSAMSTAPSSKH</sequence>
<dbReference type="Pfam" id="PF05766">
    <property type="entry name" value="NinG"/>
    <property type="match status" value="1"/>
</dbReference>
<dbReference type="Proteomes" id="UP000254487">
    <property type="component" value="Unassembled WGS sequence"/>
</dbReference>
<name>A0A378ABS1_KLEPO</name>
<accession>A0A378ABS1</accession>
<organism evidence="1 2">
    <name type="scientific">Klebsiella pneumoniae subsp. ozaenae</name>
    <dbReference type="NCBI Taxonomy" id="574"/>
    <lineage>
        <taxon>Bacteria</taxon>
        <taxon>Pseudomonadati</taxon>
        <taxon>Pseudomonadota</taxon>
        <taxon>Gammaproteobacteria</taxon>
        <taxon>Enterobacterales</taxon>
        <taxon>Enterobacteriaceae</taxon>
        <taxon>Klebsiella/Raoultella group</taxon>
        <taxon>Klebsiella</taxon>
        <taxon>Klebsiella pneumoniae complex</taxon>
    </lineage>
</organism>
<protein>
    <submittedName>
        <fullName evidence="1">Protein NinG</fullName>
    </submittedName>
</protein>